<feature type="compositionally biased region" description="Polar residues" evidence="1">
    <location>
        <begin position="240"/>
        <end position="250"/>
    </location>
</feature>
<feature type="transmembrane region" description="Helical" evidence="2">
    <location>
        <begin position="98"/>
        <end position="118"/>
    </location>
</feature>
<gene>
    <name evidence="3" type="ORF">GCM10010361_75050</name>
</gene>
<protein>
    <recommendedName>
        <fullName evidence="5">Ferric oxidoreductase domain-containing protein</fullName>
    </recommendedName>
</protein>
<feature type="transmembrane region" description="Helical" evidence="2">
    <location>
        <begin position="163"/>
        <end position="182"/>
    </location>
</feature>
<feature type="region of interest" description="Disordered" evidence="1">
    <location>
        <begin position="265"/>
        <end position="284"/>
    </location>
</feature>
<feature type="transmembrane region" description="Helical" evidence="2">
    <location>
        <begin position="7"/>
        <end position="30"/>
    </location>
</feature>
<feature type="region of interest" description="Disordered" evidence="1">
    <location>
        <begin position="204"/>
        <end position="256"/>
    </location>
</feature>
<keyword evidence="2" id="KW-0812">Transmembrane</keyword>
<evidence type="ECO:0008006" key="5">
    <source>
        <dbReference type="Google" id="ProtNLM"/>
    </source>
</evidence>
<accession>A0ABP3LE29</accession>
<dbReference type="EMBL" id="BAAABY010000060">
    <property type="protein sequence ID" value="GAA0498496.1"/>
    <property type="molecule type" value="Genomic_DNA"/>
</dbReference>
<comment type="caution">
    <text evidence="3">The sequence shown here is derived from an EMBL/GenBank/DDBJ whole genome shotgun (WGS) entry which is preliminary data.</text>
</comment>
<keyword evidence="4" id="KW-1185">Reference proteome</keyword>
<organism evidence="3 4">
    <name type="scientific">Streptomyces olivaceiscleroticus</name>
    <dbReference type="NCBI Taxonomy" id="68245"/>
    <lineage>
        <taxon>Bacteria</taxon>
        <taxon>Bacillati</taxon>
        <taxon>Actinomycetota</taxon>
        <taxon>Actinomycetes</taxon>
        <taxon>Kitasatosporales</taxon>
        <taxon>Streptomycetaceae</taxon>
        <taxon>Streptomyces</taxon>
    </lineage>
</organism>
<feature type="compositionally biased region" description="Basic residues" evidence="1">
    <location>
        <begin position="204"/>
        <end position="222"/>
    </location>
</feature>
<feature type="transmembrane region" description="Helical" evidence="2">
    <location>
        <begin position="130"/>
        <end position="151"/>
    </location>
</feature>
<evidence type="ECO:0000256" key="1">
    <source>
        <dbReference type="SAM" id="MobiDB-lite"/>
    </source>
</evidence>
<proteinExistence type="predicted"/>
<sequence length="336" mass="35466">MAPAFRAFFDLTAGVLTLVSLTSAVVWGLLSTGRTVLAPHTRLLAQGVHRALATASLGFLVLHIAVKVAEAHARFLDAFLPFTSVVLPGPVAPGTAPLIGFGTLAGLLMVLAAATGALRSSFAGRGRTSGRWRALHTSAYAAWCLALVHGLKSGRAPAGWVTTGYVLCLAAVMGALVTRLLFTPCAEFPYLTWRRELPFSWPPRSRKAGRRRTGHRAVRRTGTHSAAFEAQPAAQEAAPTDTSVGETQEVPSWALADAPTERLPYVSAPYAPHDDSLPDSDFAPGEVHAERLPYAGLGTAPYAPEWAGPPTLVQPVVPGVHPENAAHPYAPNGRTS</sequence>
<feature type="region of interest" description="Disordered" evidence="1">
    <location>
        <begin position="298"/>
        <end position="336"/>
    </location>
</feature>
<feature type="compositionally biased region" description="Low complexity" evidence="1">
    <location>
        <begin position="223"/>
        <end position="239"/>
    </location>
</feature>
<evidence type="ECO:0000256" key="2">
    <source>
        <dbReference type="SAM" id="Phobius"/>
    </source>
</evidence>
<dbReference type="Proteomes" id="UP001500909">
    <property type="component" value="Unassembled WGS sequence"/>
</dbReference>
<evidence type="ECO:0000313" key="4">
    <source>
        <dbReference type="Proteomes" id="UP001500909"/>
    </source>
</evidence>
<keyword evidence="2" id="KW-0472">Membrane</keyword>
<name>A0ABP3LE29_9ACTN</name>
<reference evidence="4" key="1">
    <citation type="journal article" date="2019" name="Int. J. Syst. Evol. Microbiol.">
        <title>The Global Catalogue of Microorganisms (GCM) 10K type strain sequencing project: providing services to taxonomists for standard genome sequencing and annotation.</title>
        <authorList>
            <consortium name="The Broad Institute Genomics Platform"/>
            <consortium name="The Broad Institute Genome Sequencing Center for Infectious Disease"/>
            <person name="Wu L."/>
            <person name="Ma J."/>
        </authorList>
    </citation>
    <scope>NUCLEOTIDE SEQUENCE [LARGE SCALE GENOMIC DNA]</scope>
    <source>
        <strain evidence="4">JCM 4805</strain>
    </source>
</reference>
<keyword evidence="2" id="KW-1133">Transmembrane helix</keyword>
<evidence type="ECO:0000313" key="3">
    <source>
        <dbReference type="EMBL" id="GAA0498496.1"/>
    </source>
</evidence>